<dbReference type="RefSeq" id="WP_011419476.1">
    <property type="nucleotide sequence ID" value="NC_007760.1"/>
</dbReference>
<proteinExistence type="predicted"/>
<evidence type="ECO:0000256" key="9">
    <source>
        <dbReference type="SAM" id="MobiDB-lite"/>
    </source>
</evidence>
<dbReference type="SUPFAM" id="SSF52540">
    <property type="entry name" value="P-loop containing nucleoside triphosphate hydrolases"/>
    <property type="match status" value="1"/>
</dbReference>
<accession>Q2IN11</accession>
<keyword evidence="6" id="KW-0238">DNA-binding</keyword>
<dbReference type="STRING" id="290397.Adeh_0417"/>
<dbReference type="SUPFAM" id="SSF52172">
    <property type="entry name" value="CheY-like"/>
    <property type="match status" value="1"/>
</dbReference>
<dbReference type="PROSITE" id="PS50045">
    <property type="entry name" value="SIGMA54_INTERACT_4"/>
    <property type="match status" value="1"/>
</dbReference>
<dbReference type="PROSITE" id="PS00688">
    <property type="entry name" value="SIGMA54_INTERACT_3"/>
    <property type="match status" value="1"/>
</dbReference>
<dbReference type="HOGENOM" id="CLU_000445_0_6_7"/>
<dbReference type="InterPro" id="IPR025944">
    <property type="entry name" value="Sigma_54_int_dom_CS"/>
</dbReference>
<evidence type="ECO:0000313" key="12">
    <source>
        <dbReference type="EMBL" id="ABC80193.1"/>
    </source>
</evidence>
<keyword evidence="7" id="KW-0804">Transcription</keyword>
<dbReference type="InterPro" id="IPR025943">
    <property type="entry name" value="Sigma_54_int_dom_ATP-bd_2"/>
</dbReference>
<evidence type="ECO:0000256" key="1">
    <source>
        <dbReference type="ARBA" id="ARBA00022553"/>
    </source>
</evidence>
<keyword evidence="4" id="KW-0902">Two-component regulatory system</keyword>
<evidence type="ECO:0000256" key="4">
    <source>
        <dbReference type="ARBA" id="ARBA00023012"/>
    </source>
</evidence>
<dbReference type="InterPro" id="IPR002078">
    <property type="entry name" value="Sigma_54_int"/>
</dbReference>
<dbReference type="InterPro" id="IPR002197">
    <property type="entry name" value="HTH_Fis"/>
</dbReference>
<dbReference type="eggNOG" id="COG2204">
    <property type="taxonomic scope" value="Bacteria"/>
</dbReference>
<dbReference type="CDD" id="cd00009">
    <property type="entry name" value="AAA"/>
    <property type="match status" value="1"/>
</dbReference>
<dbReference type="InterPro" id="IPR027417">
    <property type="entry name" value="P-loop_NTPase"/>
</dbReference>
<organism evidence="12 13">
    <name type="scientific">Anaeromyxobacter dehalogenans (strain 2CP-C)</name>
    <dbReference type="NCBI Taxonomy" id="290397"/>
    <lineage>
        <taxon>Bacteria</taxon>
        <taxon>Pseudomonadati</taxon>
        <taxon>Myxococcota</taxon>
        <taxon>Myxococcia</taxon>
        <taxon>Myxococcales</taxon>
        <taxon>Cystobacterineae</taxon>
        <taxon>Anaeromyxobacteraceae</taxon>
        <taxon>Anaeromyxobacter</taxon>
    </lineage>
</organism>
<dbReference type="Gene3D" id="1.10.10.60">
    <property type="entry name" value="Homeodomain-like"/>
    <property type="match status" value="1"/>
</dbReference>
<keyword evidence="3" id="KW-0067">ATP-binding</keyword>
<dbReference type="Gene3D" id="3.40.50.300">
    <property type="entry name" value="P-loop containing nucleotide triphosphate hydrolases"/>
    <property type="match status" value="1"/>
</dbReference>
<dbReference type="GO" id="GO:0005524">
    <property type="term" value="F:ATP binding"/>
    <property type="evidence" value="ECO:0007669"/>
    <property type="project" value="UniProtKB-KW"/>
</dbReference>
<feature type="region of interest" description="Disordered" evidence="9">
    <location>
        <begin position="1"/>
        <end position="21"/>
    </location>
</feature>
<dbReference type="InterPro" id="IPR009057">
    <property type="entry name" value="Homeodomain-like_sf"/>
</dbReference>
<dbReference type="PANTHER" id="PTHR32071">
    <property type="entry name" value="TRANSCRIPTIONAL REGULATORY PROTEIN"/>
    <property type="match status" value="1"/>
</dbReference>
<dbReference type="FunFam" id="3.40.50.300:FF:000006">
    <property type="entry name" value="DNA-binding transcriptional regulator NtrC"/>
    <property type="match status" value="1"/>
</dbReference>
<dbReference type="GO" id="GO:0043565">
    <property type="term" value="F:sequence-specific DNA binding"/>
    <property type="evidence" value="ECO:0007669"/>
    <property type="project" value="InterPro"/>
</dbReference>
<gene>
    <name evidence="12" type="ordered locus">Adeh_0417</name>
</gene>
<evidence type="ECO:0000256" key="6">
    <source>
        <dbReference type="ARBA" id="ARBA00023125"/>
    </source>
</evidence>
<dbReference type="GO" id="GO:0000160">
    <property type="term" value="P:phosphorelay signal transduction system"/>
    <property type="evidence" value="ECO:0007669"/>
    <property type="project" value="UniProtKB-KW"/>
</dbReference>
<dbReference type="Pfam" id="PF00072">
    <property type="entry name" value="Response_reg"/>
    <property type="match status" value="1"/>
</dbReference>
<evidence type="ECO:0000259" key="10">
    <source>
        <dbReference type="PROSITE" id="PS50045"/>
    </source>
</evidence>
<evidence type="ECO:0000256" key="3">
    <source>
        <dbReference type="ARBA" id="ARBA00022840"/>
    </source>
</evidence>
<dbReference type="PROSITE" id="PS00676">
    <property type="entry name" value="SIGMA54_INTERACT_2"/>
    <property type="match status" value="1"/>
</dbReference>
<dbReference type="PROSITE" id="PS50110">
    <property type="entry name" value="RESPONSE_REGULATORY"/>
    <property type="match status" value="1"/>
</dbReference>
<dbReference type="PROSITE" id="PS00675">
    <property type="entry name" value="SIGMA54_INTERACT_1"/>
    <property type="match status" value="1"/>
</dbReference>
<dbReference type="Pfam" id="PF00158">
    <property type="entry name" value="Sigma54_activat"/>
    <property type="match status" value="1"/>
</dbReference>
<sequence>MVVPDPQEDPRAPRIAEPPPGGKVLVVDDQKNMRATTAILLRQAGHAVEEAEDGASATQRVQHESFDVVLTDLRMPTVDGMEVLRAVQQASPETQVIVMTAYGTIESAVEAIRRGAYDFLAKPFKESEVLLRVSKALEKRRLLGEVNLFAEEFRKRYGLEHIVGRSPAMRDVLDRVLRVAPTDATVLITGESGTGKELVARALHVTSRRSDKPFVPVNCAAITDTLLESELFGHARGAFTGATRARRGLFEEANGGSLFIDEIGETSPGFQAKLLRALQEGEIRRVGESSPVQVNVRIIAATNQDLRRAIAERRFREDLFYRLNVVPLRIPPLRERREDVPLLAAHFLQRFVQRTGSERVLTPEAVASLVAHDWPGNVRELENIIEQAAALCTGREIRAADVQVEARAAPAAGAGVTLADAVEDTERRAITAALVRCGNDLGRVARDLGISGTTLWRKMKRLGIEAGEHTSAGP</sequence>
<dbReference type="SMART" id="SM00448">
    <property type="entry name" value="REC"/>
    <property type="match status" value="1"/>
</dbReference>
<dbReference type="Gene3D" id="1.10.8.60">
    <property type="match status" value="1"/>
</dbReference>
<dbReference type="Pfam" id="PF02954">
    <property type="entry name" value="HTH_8"/>
    <property type="match status" value="1"/>
</dbReference>
<evidence type="ECO:0000256" key="2">
    <source>
        <dbReference type="ARBA" id="ARBA00022741"/>
    </source>
</evidence>
<keyword evidence="5" id="KW-0805">Transcription regulation</keyword>
<dbReference type="SMART" id="SM00382">
    <property type="entry name" value="AAA"/>
    <property type="match status" value="1"/>
</dbReference>
<reference evidence="12" key="1">
    <citation type="submission" date="2006-01" db="EMBL/GenBank/DDBJ databases">
        <title>Complete sequence of Anaeromyxobacter dehalogenans 2CP-C.</title>
        <authorList>
            <consortium name="US DOE Joint Genome Institute"/>
            <person name="Copeland A."/>
            <person name="Lucas S."/>
            <person name="Lapidus A."/>
            <person name="Barry K."/>
            <person name="Detter J.C."/>
            <person name="Glavina T."/>
            <person name="Hammon N."/>
            <person name="Israni S."/>
            <person name="Pitluck S."/>
            <person name="Brettin T."/>
            <person name="Bruce D."/>
            <person name="Han C."/>
            <person name="Tapia R."/>
            <person name="Gilna P."/>
            <person name="Kiss H."/>
            <person name="Schmutz J."/>
            <person name="Larimer F."/>
            <person name="Land M."/>
            <person name="Kyrpides N."/>
            <person name="Anderson I."/>
            <person name="Sanford R.A."/>
            <person name="Ritalahti K.M."/>
            <person name="Thomas H.S."/>
            <person name="Kirby J.R."/>
            <person name="Zhulin I.B."/>
            <person name="Loeffler F.E."/>
            <person name="Richardson P."/>
        </authorList>
    </citation>
    <scope>NUCLEOTIDE SEQUENCE</scope>
    <source>
        <strain evidence="12">2CP-C</strain>
    </source>
</reference>
<evidence type="ECO:0000256" key="7">
    <source>
        <dbReference type="ARBA" id="ARBA00023163"/>
    </source>
</evidence>
<evidence type="ECO:0000256" key="5">
    <source>
        <dbReference type="ARBA" id="ARBA00023015"/>
    </source>
</evidence>
<dbReference type="InterPro" id="IPR011006">
    <property type="entry name" value="CheY-like_superfamily"/>
</dbReference>
<feature type="domain" description="Response regulatory" evidence="11">
    <location>
        <begin position="23"/>
        <end position="137"/>
    </location>
</feature>
<evidence type="ECO:0000313" key="13">
    <source>
        <dbReference type="Proteomes" id="UP000001935"/>
    </source>
</evidence>
<evidence type="ECO:0000256" key="8">
    <source>
        <dbReference type="PROSITE-ProRule" id="PRU00169"/>
    </source>
</evidence>
<dbReference type="KEGG" id="ade:Adeh_0417"/>
<keyword evidence="1 8" id="KW-0597">Phosphoprotein</keyword>
<dbReference type="InterPro" id="IPR025662">
    <property type="entry name" value="Sigma_54_int_dom_ATP-bd_1"/>
</dbReference>
<dbReference type="AlphaFoldDB" id="Q2IN11"/>
<dbReference type="InterPro" id="IPR001789">
    <property type="entry name" value="Sig_transdc_resp-reg_receiver"/>
</dbReference>
<dbReference type="InterPro" id="IPR058031">
    <property type="entry name" value="AAA_lid_NorR"/>
</dbReference>
<feature type="modified residue" description="4-aspartylphosphate" evidence="8">
    <location>
        <position position="72"/>
    </location>
</feature>
<name>Q2IN11_ANADE</name>
<dbReference type="PRINTS" id="PR01590">
    <property type="entry name" value="HTHFIS"/>
</dbReference>
<dbReference type="FunFam" id="3.40.50.2300:FF:000018">
    <property type="entry name" value="DNA-binding transcriptional regulator NtrC"/>
    <property type="match status" value="1"/>
</dbReference>
<feature type="domain" description="Sigma-54 factor interaction" evidence="10">
    <location>
        <begin position="162"/>
        <end position="390"/>
    </location>
</feature>
<evidence type="ECO:0000259" key="11">
    <source>
        <dbReference type="PROSITE" id="PS50110"/>
    </source>
</evidence>
<dbReference type="GO" id="GO:0006355">
    <property type="term" value="P:regulation of DNA-templated transcription"/>
    <property type="evidence" value="ECO:0007669"/>
    <property type="project" value="InterPro"/>
</dbReference>
<dbReference type="PANTHER" id="PTHR32071:SF113">
    <property type="entry name" value="ALGINATE BIOSYNTHESIS TRANSCRIPTIONAL REGULATORY PROTEIN ALGB"/>
    <property type="match status" value="1"/>
</dbReference>
<dbReference type="Gene3D" id="3.40.50.2300">
    <property type="match status" value="1"/>
</dbReference>
<dbReference type="Proteomes" id="UP000001935">
    <property type="component" value="Chromosome"/>
</dbReference>
<dbReference type="Pfam" id="PF25601">
    <property type="entry name" value="AAA_lid_14"/>
    <property type="match status" value="1"/>
</dbReference>
<dbReference type="SUPFAM" id="SSF46689">
    <property type="entry name" value="Homeodomain-like"/>
    <property type="match status" value="1"/>
</dbReference>
<dbReference type="InterPro" id="IPR003593">
    <property type="entry name" value="AAA+_ATPase"/>
</dbReference>
<dbReference type="EMBL" id="CP000251">
    <property type="protein sequence ID" value="ABC80193.1"/>
    <property type="molecule type" value="Genomic_DNA"/>
</dbReference>
<protein>
    <submittedName>
        <fullName evidence="12">Two component, sigma54 specific, transcriptional regulator, Fis family</fullName>
    </submittedName>
</protein>
<keyword evidence="2" id="KW-0547">Nucleotide-binding</keyword>